<feature type="transmembrane region" description="Helical" evidence="1">
    <location>
        <begin position="21"/>
        <end position="38"/>
    </location>
</feature>
<keyword evidence="1" id="KW-1133">Transmembrane helix</keyword>
<feature type="transmembrane region" description="Helical" evidence="1">
    <location>
        <begin position="87"/>
        <end position="108"/>
    </location>
</feature>
<keyword evidence="1" id="KW-0472">Membrane</keyword>
<dbReference type="Pfam" id="PF06580">
    <property type="entry name" value="His_kinase"/>
    <property type="match status" value="1"/>
</dbReference>
<evidence type="ECO:0000259" key="2">
    <source>
        <dbReference type="Pfam" id="PF06580"/>
    </source>
</evidence>
<organism evidence="3 4">
    <name type="scientific">Spirosoma validum</name>
    <dbReference type="NCBI Taxonomy" id="2771355"/>
    <lineage>
        <taxon>Bacteria</taxon>
        <taxon>Pseudomonadati</taxon>
        <taxon>Bacteroidota</taxon>
        <taxon>Cytophagia</taxon>
        <taxon>Cytophagales</taxon>
        <taxon>Cytophagaceae</taxon>
        <taxon>Spirosoma</taxon>
    </lineage>
</organism>
<proteinExistence type="predicted"/>
<gene>
    <name evidence="3" type="ORF">IC230_12180</name>
</gene>
<keyword evidence="3" id="KW-0418">Kinase</keyword>
<evidence type="ECO:0000313" key="4">
    <source>
        <dbReference type="Proteomes" id="UP000653797"/>
    </source>
</evidence>
<dbReference type="GO" id="GO:0016020">
    <property type="term" value="C:membrane"/>
    <property type="evidence" value="ECO:0007669"/>
    <property type="project" value="InterPro"/>
</dbReference>
<dbReference type="AlphaFoldDB" id="A0A927GDG6"/>
<keyword evidence="3" id="KW-0808">Transferase</keyword>
<reference evidence="3" key="1">
    <citation type="submission" date="2020-09" db="EMBL/GenBank/DDBJ databases">
        <authorList>
            <person name="Kim M.K."/>
        </authorList>
    </citation>
    <scope>NUCLEOTIDE SEQUENCE</scope>
    <source>
        <strain evidence="3">BT704</strain>
    </source>
</reference>
<sequence length="372" mass="43089">MDFLDRRIKIPLSNRTIPLKYALVHAAYWTLITGFFLYEKRYLIYKAGLPYFAACVIIRVILLIGIAYLNIHYFLPRYLLAGRYVRYFSLVLLSILGYLLVQAFYDYIIYGFVIAPFRNQDWIETLSYNFFSTLWYLGLMVPLKLSIDWYEQQRMLQKITVEKLQAEVNFLRSQVNPHFLFNILNNLYALTLKKSDLAPGMVLKLSEMMEYMLYDSDDVRVPLEKEISYLQNYIELEKIRCGDHSDIALEITGSPNGQEIAPLLLLPLVENAFKHGVGKQSDKAWLHSTLSLESAAMKMTVENNKPVSDTKVTKGGIGLSNLRKRLELLYPGRYSLQTEDTLDRYKAALYISFAESRVGDENLGYTLNHVIN</sequence>
<dbReference type="GO" id="GO:0000155">
    <property type="term" value="F:phosphorelay sensor kinase activity"/>
    <property type="evidence" value="ECO:0007669"/>
    <property type="project" value="InterPro"/>
</dbReference>
<dbReference type="RefSeq" id="WP_191039244.1">
    <property type="nucleotide sequence ID" value="NZ_JACXAA010000003.1"/>
</dbReference>
<evidence type="ECO:0000313" key="3">
    <source>
        <dbReference type="EMBL" id="MBD2753653.1"/>
    </source>
</evidence>
<name>A0A927GDG6_9BACT</name>
<accession>A0A927GDG6</accession>
<dbReference type="InterPro" id="IPR036890">
    <property type="entry name" value="HATPase_C_sf"/>
</dbReference>
<dbReference type="PANTHER" id="PTHR34220:SF7">
    <property type="entry name" value="SENSOR HISTIDINE KINASE YPDA"/>
    <property type="match status" value="1"/>
</dbReference>
<dbReference type="PANTHER" id="PTHR34220">
    <property type="entry name" value="SENSOR HISTIDINE KINASE YPDA"/>
    <property type="match status" value="1"/>
</dbReference>
<feature type="transmembrane region" description="Helical" evidence="1">
    <location>
        <begin position="128"/>
        <end position="147"/>
    </location>
</feature>
<comment type="caution">
    <text evidence="3">The sequence shown here is derived from an EMBL/GenBank/DDBJ whole genome shotgun (WGS) entry which is preliminary data.</text>
</comment>
<protein>
    <submittedName>
        <fullName evidence="3">Histidine kinase</fullName>
    </submittedName>
</protein>
<feature type="domain" description="Signal transduction histidine kinase internal region" evidence="2">
    <location>
        <begin position="166"/>
        <end position="243"/>
    </location>
</feature>
<dbReference type="InterPro" id="IPR050640">
    <property type="entry name" value="Bact_2-comp_sensor_kinase"/>
</dbReference>
<dbReference type="Gene3D" id="3.30.565.10">
    <property type="entry name" value="Histidine kinase-like ATPase, C-terminal domain"/>
    <property type="match status" value="1"/>
</dbReference>
<dbReference type="Proteomes" id="UP000653797">
    <property type="component" value="Unassembled WGS sequence"/>
</dbReference>
<keyword evidence="4" id="KW-1185">Reference proteome</keyword>
<evidence type="ECO:0000256" key="1">
    <source>
        <dbReference type="SAM" id="Phobius"/>
    </source>
</evidence>
<dbReference type="InterPro" id="IPR010559">
    <property type="entry name" value="Sig_transdc_His_kin_internal"/>
</dbReference>
<feature type="transmembrane region" description="Helical" evidence="1">
    <location>
        <begin position="50"/>
        <end position="75"/>
    </location>
</feature>
<keyword evidence="1" id="KW-0812">Transmembrane</keyword>
<dbReference type="EMBL" id="JACXAA010000003">
    <property type="protein sequence ID" value="MBD2753653.1"/>
    <property type="molecule type" value="Genomic_DNA"/>
</dbReference>